<dbReference type="Pfam" id="PF22507">
    <property type="entry name" value="DUF6994"/>
    <property type="match status" value="1"/>
</dbReference>
<evidence type="ECO:0000313" key="2">
    <source>
        <dbReference type="Proteomes" id="UP000253319"/>
    </source>
</evidence>
<gene>
    <name evidence="1" type="ORF">DPN68_12515</name>
</gene>
<organism evidence="1 2">
    <name type="scientific">Flavobacterium tibetense</name>
    <dbReference type="NCBI Taxonomy" id="2233533"/>
    <lineage>
        <taxon>Bacteria</taxon>
        <taxon>Pseudomonadati</taxon>
        <taxon>Bacteroidota</taxon>
        <taxon>Flavobacteriia</taxon>
        <taxon>Flavobacteriales</taxon>
        <taxon>Flavobacteriaceae</taxon>
        <taxon>Flavobacterium</taxon>
    </lineage>
</organism>
<dbReference type="EMBL" id="QLST01000022">
    <property type="protein sequence ID" value="RBA27351.1"/>
    <property type="molecule type" value="Genomic_DNA"/>
</dbReference>
<reference evidence="1 2" key="1">
    <citation type="submission" date="2018-06" db="EMBL/GenBank/DDBJ databases">
        <title>Flavobacterium tibetense sp. nov., isolated from a wetland YonghuCo on Tibetan Plateau.</title>
        <authorList>
            <person name="Xing P."/>
            <person name="Phurbu D."/>
            <person name="Lu H."/>
        </authorList>
    </citation>
    <scope>NUCLEOTIDE SEQUENCE [LARGE SCALE GENOMIC DNA]</scope>
    <source>
        <strain evidence="1 2">YH5</strain>
    </source>
</reference>
<proteinExistence type="predicted"/>
<comment type="caution">
    <text evidence="1">The sequence shown here is derived from an EMBL/GenBank/DDBJ whole genome shotgun (WGS) entry which is preliminary data.</text>
</comment>
<dbReference type="RefSeq" id="WP_113989982.1">
    <property type="nucleotide sequence ID" value="NZ_QLST01000022.1"/>
</dbReference>
<evidence type="ECO:0000313" key="1">
    <source>
        <dbReference type="EMBL" id="RBA27351.1"/>
    </source>
</evidence>
<accession>A0A365NYS7</accession>
<dbReference type="AlphaFoldDB" id="A0A365NYS7"/>
<protein>
    <submittedName>
        <fullName evidence="1">Uncharacterized protein</fullName>
    </submittedName>
</protein>
<keyword evidence="2" id="KW-1185">Reference proteome</keyword>
<sequence>MKLDIKFNVYTDANGGDPDSTSPTLRSYHKLLWSKPLPNGQTFELDNKKSGTYLYHKSELGEFNLGSDAITHSYRNQTRKQWLIKQIPNEVNELFDIGSTIGAYTLFPKNKIDNKFTINQARGVNSLIDDRFDLTLECIRLFYAGQQNPLNDTFLRYKNFFDLFENFKGYIDFFLLNDLVDESENIRFYLPFDNFKTKPSFTDVDEYLVYKKKVTDFINARNKRIDNYANKQTTEQNASH</sequence>
<dbReference type="Proteomes" id="UP000253319">
    <property type="component" value="Unassembled WGS sequence"/>
</dbReference>
<dbReference type="InterPro" id="IPR054263">
    <property type="entry name" value="DUF6994"/>
</dbReference>
<name>A0A365NYS7_9FLAO</name>
<dbReference type="OrthoDB" id="1664004at2"/>